<sequence length="86" mass="9741">MGVGVYSDNFEETGGTFLVDDILDYTQGYEDYLSQLTESEEPVSLDTYTEDELQQQWKDLEGIIQHVFSLLGAKKGSPQKTENKAR</sequence>
<organism evidence="1 2">
    <name type="scientific">Pseudomonas lutea</name>
    <dbReference type="NCBI Taxonomy" id="243924"/>
    <lineage>
        <taxon>Bacteria</taxon>
        <taxon>Pseudomonadati</taxon>
        <taxon>Pseudomonadota</taxon>
        <taxon>Gammaproteobacteria</taxon>
        <taxon>Pseudomonadales</taxon>
        <taxon>Pseudomonadaceae</taxon>
        <taxon>Pseudomonas</taxon>
    </lineage>
</organism>
<dbReference type="GeneID" id="300269340"/>
<dbReference type="Proteomes" id="UP000183210">
    <property type="component" value="Unassembled WGS sequence"/>
</dbReference>
<name>A0A9X8MHA2_9PSED</name>
<evidence type="ECO:0000313" key="2">
    <source>
        <dbReference type="Proteomes" id="UP000183210"/>
    </source>
</evidence>
<dbReference type="EMBL" id="FOEV01000019">
    <property type="protein sequence ID" value="SER39705.1"/>
    <property type="molecule type" value="Genomic_DNA"/>
</dbReference>
<comment type="caution">
    <text evidence="1">The sequence shown here is derived from an EMBL/GenBank/DDBJ whole genome shotgun (WGS) entry which is preliminary data.</text>
</comment>
<protein>
    <submittedName>
        <fullName evidence="1">Uncharacterized protein</fullName>
    </submittedName>
</protein>
<dbReference type="AlphaFoldDB" id="A0A9X8MHA2"/>
<proteinExistence type="predicted"/>
<reference evidence="1 2" key="1">
    <citation type="submission" date="2016-10" db="EMBL/GenBank/DDBJ databases">
        <authorList>
            <person name="Varghese N."/>
            <person name="Submissions S."/>
        </authorList>
    </citation>
    <scope>NUCLEOTIDE SEQUENCE [LARGE SCALE GENOMIC DNA]</scope>
    <source>
        <strain evidence="1 2">LMG 21974</strain>
    </source>
</reference>
<dbReference type="RefSeq" id="WP_074829891.1">
    <property type="nucleotide sequence ID" value="NZ_FOEV01000019.1"/>
</dbReference>
<accession>A0A9X8MHA2</accession>
<evidence type="ECO:0000313" key="1">
    <source>
        <dbReference type="EMBL" id="SER39705.1"/>
    </source>
</evidence>
<gene>
    <name evidence="1" type="ORF">SAMN05216409_11929</name>
</gene>